<evidence type="ECO:0000313" key="2">
    <source>
        <dbReference type="Proteomes" id="UP000184048"/>
    </source>
</evidence>
<dbReference type="EMBL" id="FQUU01000023">
    <property type="protein sequence ID" value="SHF91158.1"/>
    <property type="molecule type" value="Genomic_DNA"/>
</dbReference>
<name>A0A1M5FI47_9BACT</name>
<keyword evidence="2" id="KW-1185">Reference proteome</keyword>
<reference evidence="1 2" key="1">
    <citation type="submission" date="2016-11" db="EMBL/GenBank/DDBJ databases">
        <authorList>
            <person name="Jaros S."/>
            <person name="Januszkiewicz K."/>
            <person name="Wedrychowicz H."/>
        </authorList>
    </citation>
    <scope>NUCLEOTIDE SEQUENCE [LARGE SCALE GENOMIC DNA]</scope>
    <source>
        <strain evidence="1 2">DSM 18119</strain>
    </source>
</reference>
<proteinExistence type="predicted"/>
<sequence length="72" mass="8393">MARSDYLLFSSTHQMSLRDKVADYEYYRNNVQSLLINTLKKFGDKIKVGDHLFMSHRDIWSVAKKVGKNSVP</sequence>
<dbReference type="Proteomes" id="UP000184048">
    <property type="component" value="Unassembled WGS sequence"/>
</dbReference>
<organism evidence="1 2">
    <name type="scientific">Flavisolibacter ginsengisoli DSM 18119</name>
    <dbReference type="NCBI Taxonomy" id="1121884"/>
    <lineage>
        <taxon>Bacteria</taxon>
        <taxon>Pseudomonadati</taxon>
        <taxon>Bacteroidota</taxon>
        <taxon>Chitinophagia</taxon>
        <taxon>Chitinophagales</taxon>
        <taxon>Chitinophagaceae</taxon>
        <taxon>Flavisolibacter</taxon>
    </lineage>
</organism>
<dbReference type="AlphaFoldDB" id="A0A1M5FI47"/>
<protein>
    <submittedName>
        <fullName evidence="1">Uncharacterized protein</fullName>
    </submittedName>
</protein>
<evidence type="ECO:0000313" key="1">
    <source>
        <dbReference type="EMBL" id="SHF91158.1"/>
    </source>
</evidence>
<accession>A0A1M5FI47</accession>
<gene>
    <name evidence="1" type="ORF">SAMN02745131_03833</name>
</gene>